<evidence type="ECO:0000313" key="1">
    <source>
        <dbReference type="EMBL" id="PWN44921.1"/>
    </source>
</evidence>
<dbReference type="EMBL" id="KZ819358">
    <property type="protein sequence ID" value="PWN44921.1"/>
    <property type="molecule type" value="Genomic_DNA"/>
</dbReference>
<dbReference type="InParanoid" id="A0A316W855"/>
<organism evidence="1 2">
    <name type="scientific">Ceraceosorus guamensis</name>
    <dbReference type="NCBI Taxonomy" id="1522189"/>
    <lineage>
        <taxon>Eukaryota</taxon>
        <taxon>Fungi</taxon>
        <taxon>Dikarya</taxon>
        <taxon>Basidiomycota</taxon>
        <taxon>Ustilaginomycotina</taxon>
        <taxon>Exobasidiomycetes</taxon>
        <taxon>Ceraceosorales</taxon>
        <taxon>Ceraceosoraceae</taxon>
        <taxon>Ceraceosorus</taxon>
    </lineage>
</organism>
<dbReference type="RefSeq" id="XP_025372081.1">
    <property type="nucleotide sequence ID" value="XM_025511247.1"/>
</dbReference>
<gene>
    <name evidence="1" type="ORF">IE81DRAFT_243476</name>
</gene>
<evidence type="ECO:0000313" key="2">
    <source>
        <dbReference type="Proteomes" id="UP000245783"/>
    </source>
</evidence>
<dbReference type="GeneID" id="37033117"/>
<proteinExistence type="predicted"/>
<protein>
    <submittedName>
        <fullName evidence="1">Uncharacterized protein</fullName>
    </submittedName>
</protein>
<name>A0A316W855_9BASI</name>
<dbReference type="AlphaFoldDB" id="A0A316W855"/>
<dbReference type="Proteomes" id="UP000245783">
    <property type="component" value="Unassembled WGS sequence"/>
</dbReference>
<accession>A0A316W855</accession>
<keyword evidence="2" id="KW-1185">Reference proteome</keyword>
<reference evidence="1 2" key="1">
    <citation type="journal article" date="2018" name="Mol. Biol. Evol.">
        <title>Broad Genomic Sampling Reveals a Smut Pathogenic Ancestry of the Fungal Clade Ustilaginomycotina.</title>
        <authorList>
            <person name="Kijpornyongpan T."/>
            <person name="Mondo S.J."/>
            <person name="Barry K."/>
            <person name="Sandor L."/>
            <person name="Lee J."/>
            <person name="Lipzen A."/>
            <person name="Pangilinan J."/>
            <person name="LaButti K."/>
            <person name="Hainaut M."/>
            <person name="Henrissat B."/>
            <person name="Grigoriev I.V."/>
            <person name="Spatafora J.W."/>
            <person name="Aime M.C."/>
        </authorList>
    </citation>
    <scope>NUCLEOTIDE SEQUENCE [LARGE SCALE GENOMIC DNA]</scope>
    <source>
        <strain evidence="1 2">MCA 4658</strain>
    </source>
</reference>
<sequence length="91" mass="9747">MLSAEEQSRYFSSGVALRTCILKACDARPVWEVTAARGWRRGSNIQVVVMFAVIMGAPLHEAAPIAPDALDMRGLCAGMDCSSTCVSKRSA</sequence>